<dbReference type="GO" id="GO:0016740">
    <property type="term" value="F:transferase activity"/>
    <property type="evidence" value="ECO:0007669"/>
    <property type="project" value="UniProtKB-KW"/>
</dbReference>
<keyword evidence="3" id="KW-1185">Reference proteome</keyword>
<dbReference type="AlphaFoldDB" id="A0A6M5YNZ6"/>
<evidence type="ECO:0000259" key="1">
    <source>
        <dbReference type="Pfam" id="PF00535"/>
    </source>
</evidence>
<gene>
    <name evidence="2" type="ORF">FTUN_2616</name>
</gene>
<dbReference type="PANTHER" id="PTHR43685">
    <property type="entry name" value="GLYCOSYLTRANSFERASE"/>
    <property type="match status" value="1"/>
</dbReference>
<dbReference type="SUPFAM" id="SSF53448">
    <property type="entry name" value="Nucleotide-diphospho-sugar transferases"/>
    <property type="match status" value="1"/>
</dbReference>
<dbReference type="InterPro" id="IPR001173">
    <property type="entry name" value="Glyco_trans_2-like"/>
</dbReference>
<dbReference type="EMBL" id="CP053452">
    <property type="protein sequence ID" value="QJW95090.1"/>
    <property type="molecule type" value="Genomic_DNA"/>
</dbReference>
<dbReference type="InterPro" id="IPR050834">
    <property type="entry name" value="Glycosyltransf_2"/>
</dbReference>
<dbReference type="InterPro" id="IPR029044">
    <property type="entry name" value="Nucleotide-diphossugar_trans"/>
</dbReference>
<sequence length="352" mass="40573">MSPAGEEATPYQQIQDVENRVLLLAHQLEQLRAHVQQMKLAAVPRMGWNHWFRHQIKLALGIRVHLGCLSFPCTPRPVHVPARYHCKPVLTNPPVISVVTPSYNQGAFLEKTITSVLDQEYPRLQYVVQDGGSTDETAGVLALYRDRLHHSEMRKDKGQSNAINLGFAHTSGEIMAYLNSDDLLLPGALHTVAKYFEDHPEVDVVYGHRVVIDRDGNELGRWVLPPHDTEILKWADYVPQETMFWRRRIWDKVGGGIDESFRFAMDWDLLLRFQEAGARFHRIGRFLGAFRLHSTSKTTTVVKTTGSEEMARLRERCHGREVTGEEIQYGIRRYLLRHALCNRMYTFGLFRY</sequence>
<feature type="domain" description="Glycosyltransferase 2-like" evidence="1">
    <location>
        <begin position="97"/>
        <end position="221"/>
    </location>
</feature>
<proteinExistence type="predicted"/>
<dbReference type="KEGG" id="ftj:FTUN_2616"/>
<keyword evidence="2" id="KW-0808">Transferase</keyword>
<reference evidence="3" key="1">
    <citation type="submission" date="2020-05" db="EMBL/GenBank/DDBJ databases">
        <title>Frigoriglobus tundricola gen. nov., sp. nov., a psychrotolerant cellulolytic planctomycete of the family Gemmataceae with two divergent copies of 16S rRNA gene.</title>
        <authorList>
            <person name="Kulichevskaya I.S."/>
            <person name="Ivanova A.A."/>
            <person name="Naumoff D.G."/>
            <person name="Beletsky A.V."/>
            <person name="Rijpstra W.I.C."/>
            <person name="Sinninghe Damste J.S."/>
            <person name="Mardanov A.V."/>
            <person name="Ravin N.V."/>
            <person name="Dedysh S.N."/>
        </authorList>
    </citation>
    <scope>NUCLEOTIDE SEQUENCE [LARGE SCALE GENOMIC DNA]</scope>
    <source>
        <strain evidence="3">PL17</strain>
    </source>
</reference>
<dbReference type="Proteomes" id="UP000503447">
    <property type="component" value="Chromosome"/>
</dbReference>
<organism evidence="2 3">
    <name type="scientific">Frigoriglobus tundricola</name>
    <dbReference type="NCBI Taxonomy" id="2774151"/>
    <lineage>
        <taxon>Bacteria</taxon>
        <taxon>Pseudomonadati</taxon>
        <taxon>Planctomycetota</taxon>
        <taxon>Planctomycetia</taxon>
        <taxon>Gemmatales</taxon>
        <taxon>Gemmataceae</taxon>
        <taxon>Frigoriglobus</taxon>
    </lineage>
</organism>
<name>A0A6M5YNZ6_9BACT</name>
<dbReference type="Pfam" id="PF00535">
    <property type="entry name" value="Glycos_transf_2"/>
    <property type="match status" value="1"/>
</dbReference>
<dbReference type="CDD" id="cd06433">
    <property type="entry name" value="GT_2_WfgS_like"/>
    <property type="match status" value="1"/>
</dbReference>
<protein>
    <submittedName>
        <fullName evidence="2">GT2 family glycosyltransferase</fullName>
    </submittedName>
</protein>
<evidence type="ECO:0000313" key="2">
    <source>
        <dbReference type="EMBL" id="QJW95090.1"/>
    </source>
</evidence>
<evidence type="ECO:0000313" key="3">
    <source>
        <dbReference type="Proteomes" id="UP000503447"/>
    </source>
</evidence>
<dbReference type="RefSeq" id="WP_227254864.1">
    <property type="nucleotide sequence ID" value="NZ_CP053452.2"/>
</dbReference>
<accession>A0A6M5YNZ6</accession>
<dbReference type="Gene3D" id="3.90.550.10">
    <property type="entry name" value="Spore Coat Polysaccharide Biosynthesis Protein SpsA, Chain A"/>
    <property type="match status" value="1"/>
</dbReference>
<dbReference type="PANTHER" id="PTHR43685:SF11">
    <property type="entry name" value="GLYCOSYLTRANSFERASE TAGX-RELATED"/>
    <property type="match status" value="1"/>
</dbReference>